<feature type="domain" description="AB hydrolase-1" evidence="2">
    <location>
        <begin position="9"/>
        <end position="130"/>
    </location>
</feature>
<dbReference type="InterPro" id="IPR045889">
    <property type="entry name" value="MES/HNL"/>
</dbReference>
<dbReference type="Proteomes" id="UP000813463">
    <property type="component" value="Chromosome 3"/>
</dbReference>
<dbReference type="Pfam" id="PF00561">
    <property type="entry name" value="Abhydrolase_1"/>
    <property type="match status" value="1"/>
</dbReference>
<evidence type="ECO:0000259" key="2">
    <source>
        <dbReference type="Pfam" id="PF00561"/>
    </source>
</evidence>
<organism evidence="3 4">
    <name type="scientific">Spinacia oleracea</name>
    <name type="common">Spinach</name>
    <dbReference type="NCBI Taxonomy" id="3562"/>
    <lineage>
        <taxon>Eukaryota</taxon>
        <taxon>Viridiplantae</taxon>
        <taxon>Streptophyta</taxon>
        <taxon>Embryophyta</taxon>
        <taxon>Tracheophyta</taxon>
        <taxon>Spermatophyta</taxon>
        <taxon>Magnoliopsida</taxon>
        <taxon>eudicotyledons</taxon>
        <taxon>Gunneridae</taxon>
        <taxon>Pentapetalae</taxon>
        <taxon>Caryophyllales</taxon>
        <taxon>Chenopodiaceae</taxon>
        <taxon>Chenopodioideae</taxon>
        <taxon>Anserineae</taxon>
        <taxon>Spinacia</taxon>
    </lineage>
</organism>
<keyword evidence="3" id="KW-1185">Reference proteome</keyword>
<evidence type="ECO:0000313" key="3">
    <source>
        <dbReference type="Proteomes" id="UP000813463"/>
    </source>
</evidence>
<protein>
    <submittedName>
        <fullName evidence="4">Salicylic acid-binding protein 2-like</fullName>
    </submittedName>
</protein>
<dbReference type="PANTHER" id="PTHR10992">
    <property type="entry name" value="METHYLESTERASE FAMILY MEMBER"/>
    <property type="match status" value="1"/>
</dbReference>
<reference evidence="3" key="1">
    <citation type="journal article" date="2021" name="Nat. Commun.">
        <title>Genomic analyses provide insights into spinach domestication and the genetic basis of agronomic traits.</title>
        <authorList>
            <person name="Cai X."/>
            <person name="Sun X."/>
            <person name="Xu C."/>
            <person name="Sun H."/>
            <person name="Wang X."/>
            <person name="Ge C."/>
            <person name="Zhang Z."/>
            <person name="Wang Q."/>
            <person name="Fei Z."/>
            <person name="Jiao C."/>
            <person name="Wang Q."/>
        </authorList>
    </citation>
    <scope>NUCLEOTIDE SEQUENCE [LARGE SCALE GENOMIC DNA]</scope>
    <source>
        <strain evidence="3">cv. Varoflay</strain>
    </source>
</reference>
<dbReference type="PANTHER" id="PTHR10992:SF1083">
    <property type="entry name" value="METHYLESTERASE 1"/>
    <property type="match status" value="1"/>
</dbReference>
<dbReference type="InterPro" id="IPR000073">
    <property type="entry name" value="AB_hydrolase_1"/>
</dbReference>
<proteinExistence type="predicted"/>
<dbReference type="InterPro" id="IPR029058">
    <property type="entry name" value="AB_hydrolase_fold"/>
</dbReference>
<evidence type="ECO:0000256" key="1">
    <source>
        <dbReference type="ARBA" id="ARBA00022801"/>
    </source>
</evidence>
<dbReference type="GeneID" id="110780389"/>
<reference evidence="4" key="2">
    <citation type="submission" date="2025-08" db="UniProtKB">
        <authorList>
            <consortium name="RefSeq"/>
        </authorList>
    </citation>
    <scope>IDENTIFICATION</scope>
    <source>
        <tissue evidence="4">Leaf</tissue>
    </source>
</reference>
<sequence>MEGKKQEKHFVLVHGMCQGAWCWYKLIPLLKKAGHKVTALDMEASGINTKAIEDVLSFEEYSKPLLDFMASLSIDEKVILVGHSLGGMNIAFAMEMFPDKISAAVFLTAIMPDTVHQPSFVLNKFVESVPEDGWFDTKFWTYGSKQQPLTAAVFGPQFLQHCLALSPVQDLELAKRFSSNGYGSVKKIYVISKEDELINEEFVRWMIENSEVDQVKEVQGADHMTMISQPQLLCDCLLQIESAR</sequence>
<name>A0ABM3RMH9_SPIOL</name>
<dbReference type="RefSeq" id="XP_056696817.1">
    <property type="nucleotide sequence ID" value="XM_056840839.1"/>
</dbReference>
<dbReference type="Gene3D" id="3.40.50.1820">
    <property type="entry name" value="alpha/beta hydrolase"/>
    <property type="match status" value="1"/>
</dbReference>
<dbReference type="SUPFAM" id="SSF53474">
    <property type="entry name" value="alpha/beta-Hydrolases"/>
    <property type="match status" value="1"/>
</dbReference>
<evidence type="ECO:0000313" key="4">
    <source>
        <dbReference type="RefSeq" id="XP_056696817.1"/>
    </source>
</evidence>
<accession>A0ABM3RMH9</accession>
<gene>
    <name evidence="4" type="primary">LOC110780389</name>
</gene>
<keyword evidence="1" id="KW-0378">Hydrolase</keyword>